<dbReference type="GO" id="GO:0042781">
    <property type="term" value="F:3'-tRNA processing endoribonuclease activity"/>
    <property type="evidence" value="ECO:0007669"/>
    <property type="project" value="TreeGrafter"/>
</dbReference>
<evidence type="ECO:0000313" key="4">
    <source>
        <dbReference type="Proteomes" id="UP000243650"/>
    </source>
</evidence>
<comment type="caution">
    <text evidence="3">The sequence shown here is derived from an EMBL/GenBank/DDBJ whole genome shotgun (WGS) entry which is preliminary data.</text>
</comment>
<proteinExistence type="predicted"/>
<dbReference type="InterPro" id="IPR036866">
    <property type="entry name" value="RibonucZ/Hydroxyglut_hydro"/>
</dbReference>
<dbReference type="SMART" id="SM00849">
    <property type="entry name" value="Lactamase_B"/>
    <property type="match status" value="1"/>
</dbReference>
<dbReference type="Pfam" id="PF12706">
    <property type="entry name" value="Lactamase_B_2"/>
    <property type="match status" value="1"/>
</dbReference>
<protein>
    <recommendedName>
        <fullName evidence="2">Metallo-beta-lactamase domain-containing protein</fullName>
    </recommendedName>
</protein>
<dbReference type="CDD" id="cd07716">
    <property type="entry name" value="RNaseZ_short-form-like_MBL-fold"/>
    <property type="match status" value="1"/>
</dbReference>
<gene>
    <name evidence="3" type="ORF">C6I21_12095</name>
</gene>
<dbReference type="SUPFAM" id="SSF56281">
    <property type="entry name" value="Metallo-hydrolase/oxidoreductase"/>
    <property type="match status" value="1"/>
</dbReference>
<sequence length="248" mass="27444">MSCMKVTVIGSWGAYPEKGEATSCYLVETQTEKWLLDCGSGALSCLPEFVRLEEIDRIFISHRHTDHTADAGAFVYSRLVAQALGSTDRPVHIYAPAEERAWLNSIVKEKAAVAHTYESGDSWMIDDVTWSFHRTAHPVPCWALRLEENNAALCYTADAVYDESLVNFASGASLLIAEASFYEDQPAADYGHMTSTEAGRLAEKAGAQELWLTHFPHFGNRSDLVMEAEKVYRGNVSTAEKGKSKRIG</sequence>
<dbReference type="AlphaFoldDB" id="A0A2P6MF57"/>
<name>A0A2P6MF57_ALKUR</name>
<evidence type="ECO:0000259" key="2">
    <source>
        <dbReference type="SMART" id="SM00849"/>
    </source>
</evidence>
<dbReference type="PANTHER" id="PTHR46018">
    <property type="entry name" value="ZINC PHOSPHODIESTERASE ELAC PROTEIN 1"/>
    <property type="match status" value="1"/>
</dbReference>
<organism evidence="3 4">
    <name type="scientific">Alkalicoccus urumqiensis</name>
    <name type="common">Bacillus urumqiensis</name>
    <dbReference type="NCBI Taxonomy" id="1548213"/>
    <lineage>
        <taxon>Bacteria</taxon>
        <taxon>Bacillati</taxon>
        <taxon>Bacillota</taxon>
        <taxon>Bacilli</taxon>
        <taxon>Bacillales</taxon>
        <taxon>Bacillaceae</taxon>
        <taxon>Alkalicoccus</taxon>
    </lineage>
</organism>
<dbReference type="Gene3D" id="3.60.15.10">
    <property type="entry name" value="Ribonuclease Z/Hydroxyacylglutathione hydrolase-like"/>
    <property type="match status" value="1"/>
</dbReference>
<keyword evidence="1" id="KW-0862">Zinc</keyword>
<feature type="domain" description="Metallo-beta-lactamase" evidence="2">
    <location>
        <begin position="21"/>
        <end position="214"/>
    </location>
</feature>
<reference evidence="3 4" key="1">
    <citation type="submission" date="2018-03" db="EMBL/GenBank/DDBJ databases">
        <title>Bacillus urumqiensis sp. nov., a moderately haloalkaliphilic bacterium isolated from a salt lake.</title>
        <authorList>
            <person name="Zhao B."/>
            <person name="Liao Z."/>
        </authorList>
    </citation>
    <scope>NUCLEOTIDE SEQUENCE [LARGE SCALE GENOMIC DNA]</scope>
    <source>
        <strain evidence="3 4">BZ-SZ-XJ18</strain>
    </source>
</reference>
<dbReference type="InterPro" id="IPR001279">
    <property type="entry name" value="Metallo-B-lactamas"/>
</dbReference>
<dbReference type="PANTHER" id="PTHR46018:SF4">
    <property type="entry name" value="METALLO-HYDROLASE YHFI-RELATED"/>
    <property type="match status" value="1"/>
</dbReference>
<accession>A0A2P6MF57</accession>
<evidence type="ECO:0000256" key="1">
    <source>
        <dbReference type="ARBA" id="ARBA00022833"/>
    </source>
</evidence>
<dbReference type="EMBL" id="PVNS01000011">
    <property type="protein sequence ID" value="PRO64881.1"/>
    <property type="molecule type" value="Genomic_DNA"/>
</dbReference>
<keyword evidence="4" id="KW-1185">Reference proteome</keyword>
<dbReference type="Proteomes" id="UP000243650">
    <property type="component" value="Unassembled WGS sequence"/>
</dbReference>
<evidence type="ECO:0000313" key="3">
    <source>
        <dbReference type="EMBL" id="PRO64881.1"/>
    </source>
</evidence>
<dbReference type="OrthoDB" id="9794898at2"/>